<reference evidence="3" key="1">
    <citation type="submission" date="2017-02" db="UniProtKB">
        <authorList>
            <consortium name="WormBaseParasite"/>
        </authorList>
    </citation>
    <scope>IDENTIFICATION</scope>
</reference>
<dbReference type="EMBL" id="UYSL01022614">
    <property type="protein sequence ID" value="VDL80813.1"/>
    <property type="molecule type" value="Genomic_DNA"/>
</dbReference>
<reference evidence="1 2" key="2">
    <citation type="submission" date="2018-11" db="EMBL/GenBank/DDBJ databases">
        <authorList>
            <consortium name="Pathogen Informatics"/>
        </authorList>
    </citation>
    <scope>NUCLEOTIDE SEQUENCE [LARGE SCALE GENOMIC DNA]</scope>
</reference>
<dbReference type="WBParaSite" id="NBR_0001719901-mRNA-1">
    <property type="protein sequence ID" value="NBR_0001719901-mRNA-1"/>
    <property type="gene ID" value="NBR_0001719901"/>
</dbReference>
<sequence length="170" mass="19196">MVTVTLNEGTSSSSRLRQFTRAIDLHSGYSEASHPLFNSLHFNPAKNPILDKELENAFCFATGWGITKDGTYSDTPQNIYLRVKRENSDDLFGYPINIASKACKIGVMTDVGTYKEIKRSANDEVMRCEDYDFVVIADIRDNIDEIRSILRRRGLLDSLATGQRLCHNVL</sequence>
<dbReference type="AlphaFoldDB" id="A0A0N4YJP2"/>
<proteinExistence type="predicted"/>
<accession>A0A0N4YJP2</accession>
<keyword evidence="2" id="KW-1185">Reference proteome</keyword>
<gene>
    <name evidence="1" type="ORF">NBR_LOCUS17200</name>
</gene>
<name>A0A0N4YJP2_NIPBR</name>
<evidence type="ECO:0000313" key="2">
    <source>
        <dbReference type="Proteomes" id="UP000271162"/>
    </source>
</evidence>
<evidence type="ECO:0000313" key="1">
    <source>
        <dbReference type="EMBL" id="VDL80813.1"/>
    </source>
</evidence>
<dbReference type="STRING" id="27835.A0A0N4YJP2"/>
<evidence type="ECO:0000313" key="3">
    <source>
        <dbReference type="WBParaSite" id="NBR_0001719901-mRNA-1"/>
    </source>
</evidence>
<dbReference type="Proteomes" id="UP000271162">
    <property type="component" value="Unassembled WGS sequence"/>
</dbReference>
<organism evidence="3">
    <name type="scientific">Nippostrongylus brasiliensis</name>
    <name type="common">Rat hookworm</name>
    <dbReference type="NCBI Taxonomy" id="27835"/>
    <lineage>
        <taxon>Eukaryota</taxon>
        <taxon>Metazoa</taxon>
        <taxon>Ecdysozoa</taxon>
        <taxon>Nematoda</taxon>
        <taxon>Chromadorea</taxon>
        <taxon>Rhabditida</taxon>
        <taxon>Rhabditina</taxon>
        <taxon>Rhabditomorpha</taxon>
        <taxon>Strongyloidea</taxon>
        <taxon>Heligmosomidae</taxon>
        <taxon>Nippostrongylus</taxon>
    </lineage>
</organism>
<protein>
    <submittedName>
        <fullName evidence="3">Peptidase S1 domain-containing protein</fullName>
    </submittedName>
</protein>